<dbReference type="SUPFAM" id="SSF54637">
    <property type="entry name" value="Thioesterase/thiol ester dehydrase-isomerase"/>
    <property type="match status" value="1"/>
</dbReference>
<dbReference type="InterPro" id="IPR006683">
    <property type="entry name" value="Thioestr_dom"/>
</dbReference>
<sequence>MSASPNRILSWTMLVTTKSANLGVPAAARGPPSPSLNSVALRATIRHALAYVAIGTEGNAMHLDPIPFRLAPDARSRQLSSFNDRAEIRWFGFRGQWVEPGWAEIEFERIEAGALGGGGVDAINGGVIAAGFDAAFVLAGLGHYDSKAVVTLELSVQFLSLARAAEPLAFRAGVTKSSRGFAFAQGALLARRGGAPFATASAMIAPASAPRAAGSYAAEVADQTGRR</sequence>
<dbReference type="AlphaFoldDB" id="A0A562ZPF3"/>
<name>A0A562ZPF3_9BURK</name>
<dbReference type="OrthoDB" id="8809459at2"/>
<dbReference type="GO" id="GO:0016790">
    <property type="term" value="F:thiolester hydrolase activity"/>
    <property type="evidence" value="ECO:0007669"/>
    <property type="project" value="UniProtKB-ARBA"/>
</dbReference>
<dbReference type="Proteomes" id="UP000318199">
    <property type="component" value="Unassembled WGS sequence"/>
</dbReference>
<dbReference type="EMBL" id="VOBQ01000013">
    <property type="protein sequence ID" value="TWO70044.1"/>
    <property type="molecule type" value="Genomic_DNA"/>
</dbReference>
<evidence type="ECO:0000313" key="2">
    <source>
        <dbReference type="EMBL" id="TWO70044.1"/>
    </source>
</evidence>
<dbReference type="InterPro" id="IPR029069">
    <property type="entry name" value="HotDog_dom_sf"/>
</dbReference>
<dbReference type="CDD" id="cd03443">
    <property type="entry name" value="PaaI_thioesterase"/>
    <property type="match status" value="1"/>
</dbReference>
<keyword evidence="3" id="KW-1185">Reference proteome</keyword>
<accession>A0A562ZPF3</accession>
<dbReference type="Gene3D" id="3.10.129.10">
    <property type="entry name" value="Hotdog Thioesterase"/>
    <property type="match status" value="1"/>
</dbReference>
<organism evidence="2 3">
    <name type="scientific">Caenimonas sedimenti</name>
    <dbReference type="NCBI Taxonomy" id="2596921"/>
    <lineage>
        <taxon>Bacteria</taxon>
        <taxon>Pseudomonadati</taxon>
        <taxon>Pseudomonadota</taxon>
        <taxon>Betaproteobacteria</taxon>
        <taxon>Burkholderiales</taxon>
        <taxon>Comamonadaceae</taxon>
        <taxon>Caenimonas</taxon>
    </lineage>
</organism>
<comment type="caution">
    <text evidence="2">The sequence shown here is derived from an EMBL/GenBank/DDBJ whole genome shotgun (WGS) entry which is preliminary data.</text>
</comment>
<evidence type="ECO:0000313" key="3">
    <source>
        <dbReference type="Proteomes" id="UP000318199"/>
    </source>
</evidence>
<reference evidence="2 3" key="1">
    <citation type="submission" date="2019-07" db="EMBL/GenBank/DDBJ databases">
        <title>Caenimonas sedimenti sp. nov., isolated from activated sludge.</title>
        <authorList>
            <person name="Xu J."/>
        </authorList>
    </citation>
    <scope>NUCLEOTIDE SEQUENCE [LARGE SCALE GENOMIC DNA]</scope>
    <source>
        <strain evidence="2 3">HX-9-20</strain>
    </source>
</reference>
<evidence type="ECO:0000259" key="1">
    <source>
        <dbReference type="Pfam" id="PF03061"/>
    </source>
</evidence>
<feature type="domain" description="Thioesterase" evidence="1">
    <location>
        <begin position="123"/>
        <end position="182"/>
    </location>
</feature>
<protein>
    <submittedName>
        <fullName evidence="2">PaaI family thioesterase</fullName>
    </submittedName>
</protein>
<dbReference type="Pfam" id="PF03061">
    <property type="entry name" value="4HBT"/>
    <property type="match status" value="1"/>
</dbReference>
<gene>
    <name evidence="2" type="ORF">FN976_17035</name>
</gene>
<proteinExistence type="predicted"/>